<evidence type="ECO:0000313" key="5">
    <source>
        <dbReference type="Proteomes" id="UP000694700"/>
    </source>
</evidence>
<evidence type="ECO:0000259" key="3">
    <source>
        <dbReference type="PROSITE" id="PS50021"/>
    </source>
</evidence>
<dbReference type="Pfam" id="PF00406">
    <property type="entry name" value="ADK"/>
    <property type="match status" value="1"/>
</dbReference>
<feature type="coiled-coil region" evidence="1">
    <location>
        <begin position="168"/>
        <end position="196"/>
    </location>
</feature>
<dbReference type="PANTHER" id="PTHR14919">
    <property type="entry name" value="KPL2-RELATED"/>
    <property type="match status" value="1"/>
</dbReference>
<feature type="region of interest" description="Disordered" evidence="2">
    <location>
        <begin position="1067"/>
        <end position="1102"/>
    </location>
</feature>
<dbReference type="GO" id="GO:0002177">
    <property type="term" value="C:manchette"/>
    <property type="evidence" value="ECO:0007669"/>
    <property type="project" value="TreeGrafter"/>
</dbReference>
<dbReference type="GO" id="GO:0097225">
    <property type="term" value="C:sperm midpiece"/>
    <property type="evidence" value="ECO:0007669"/>
    <property type="project" value="TreeGrafter"/>
</dbReference>
<dbReference type="PROSITE" id="PS50021">
    <property type="entry name" value="CH"/>
    <property type="match status" value="1"/>
</dbReference>
<feature type="domain" description="Calponin-homology (CH)" evidence="3">
    <location>
        <begin position="1"/>
        <end position="105"/>
    </location>
</feature>
<feature type="compositionally biased region" description="Basic and acidic residues" evidence="2">
    <location>
        <begin position="724"/>
        <end position="734"/>
    </location>
</feature>
<feature type="coiled-coil region" evidence="1">
    <location>
        <begin position="301"/>
        <end position="371"/>
    </location>
</feature>
<dbReference type="Ensembl" id="ENSCCRT00015120962.1">
    <property type="protein sequence ID" value="ENSCCRP00015117242.1"/>
    <property type="gene ID" value="ENSCCRG00015046003.1"/>
</dbReference>
<dbReference type="InterPro" id="IPR010441">
    <property type="entry name" value="CH_2"/>
</dbReference>
<dbReference type="InterPro" id="IPR052634">
    <property type="entry name" value="Sperm_flagellar-bone_growth"/>
</dbReference>
<keyword evidence="1" id="KW-0175">Coiled coil</keyword>
<dbReference type="SUPFAM" id="SSF52540">
    <property type="entry name" value="P-loop containing nucleoside triphosphate hydrolases"/>
    <property type="match status" value="1"/>
</dbReference>
<evidence type="ECO:0000313" key="4">
    <source>
        <dbReference type="Ensembl" id="ENSCCRP00015117242.1"/>
    </source>
</evidence>
<dbReference type="Pfam" id="PF24082">
    <property type="entry name" value="SPEF2_C"/>
    <property type="match status" value="1"/>
</dbReference>
<dbReference type="InterPro" id="IPR056199">
    <property type="entry name" value="SPEF2_C"/>
</dbReference>
<dbReference type="InterPro" id="IPR027417">
    <property type="entry name" value="P-loop_NTPase"/>
</dbReference>
<evidence type="ECO:0000256" key="1">
    <source>
        <dbReference type="SAM" id="Coils"/>
    </source>
</evidence>
<accession>A0A8C2B959</accession>
<feature type="region of interest" description="Disordered" evidence="2">
    <location>
        <begin position="1133"/>
        <end position="1198"/>
    </location>
</feature>
<dbReference type="Pfam" id="PF22946">
    <property type="entry name" value="SPEF2_D5"/>
    <property type="match status" value="1"/>
</dbReference>
<dbReference type="Gene3D" id="1.10.418.10">
    <property type="entry name" value="Calponin-like domain"/>
    <property type="match status" value="1"/>
</dbReference>
<dbReference type="GO" id="GO:0005737">
    <property type="term" value="C:cytoplasm"/>
    <property type="evidence" value="ECO:0007669"/>
    <property type="project" value="UniProtKB-ARBA"/>
</dbReference>
<dbReference type="GO" id="GO:0007288">
    <property type="term" value="P:sperm axoneme assembly"/>
    <property type="evidence" value="ECO:0007669"/>
    <property type="project" value="TreeGrafter"/>
</dbReference>
<evidence type="ECO:0000256" key="2">
    <source>
        <dbReference type="SAM" id="MobiDB-lite"/>
    </source>
</evidence>
<feature type="compositionally biased region" description="Basic and acidic residues" evidence="2">
    <location>
        <begin position="791"/>
        <end position="812"/>
    </location>
</feature>
<reference evidence="4" key="1">
    <citation type="submission" date="2025-08" db="UniProtKB">
        <authorList>
            <consortium name="Ensembl"/>
        </authorList>
    </citation>
    <scope>IDENTIFICATION</scope>
</reference>
<protein>
    <submittedName>
        <fullName evidence="4">Sperm flagellar 2</fullName>
    </submittedName>
</protein>
<feature type="region of interest" description="Disordered" evidence="2">
    <location>
        <begin position="791"/>
        <end position="825"/>
    </location>
</feature>
<dbReference type="InterPro" id="IPR036872">
    <property type="entry name" value="CH_dom_sf"/>
</dbReference>
<dbReference type="Proteomes" id="UP000694700">
    <property type="component" value="Unplaced"/>
</dbReference>
<organism evidence="4 5">
    <name type="scientific">Cyprinus carpio</name>
    <name type="common">Common carp</name>
    <dbReference type="NCBI Taxonomy" id="7962"/>
    <lineage>
        <taxon>Eukaryota</taxon>
        <taxon>Metazoa</taxon>
        <taxon>Chordata</taxon>
        <taxon>Craniata</taxon>
        <taxon>Vertebrata</taxon>
        <taxon>Euteleostomi</taxon>
        <taxon>Actinopterygii</taxon>
        <taxon>Neopterygii</taxon>
        <taxon>Teleostei</taxon>
        <taxon>Ostariophysi</taxon>
        <taxon>Cypriniformes</taxon>
        <taxon>Cyprinidae</taxon>
        <taxon>Cyprininae</taxon>
        <taxon>Cyprinus</taxon>
    </lineage>
</organism>
<sequence>MSDIICQWLNVELRLSKVTEPYSFTRDFANGYLIGEILHRYELQDDFHLFSKQSTANAKLNNFTRIEPTLQLLGVPFDLAMAKAVMQGRQGAATHLLYQLYIQLQKKKKSGLTATAMEVMQPAATARLHRVENSIYTERLKTVVKRETDLKMQKIAKHFHKRGQAMYNRSVMAELLKEEDRLKRQEERRLRDIEKHRQARRKQHEIMIQIQSAIVQIPKPPHARTSRASDKQLQFRKKQEVEYVHHEIAQFEKIQKRTSPAGAGAFLYSGRVTQPMSTVDKEQWNKEYIESIRQRLEEDSAAREQREMRRRRALMEQLQAHEAQQEVLREEQMVSRLMRQTQQEKRITVQLMQIKQQKEVLRQNRIFQERQYQERRLRDFQEALDREAVLAQQERLERSEEIRMERELHKQLVAERAQARYRKHFEICRGILEQIVDLATKAGEYRLLTANLIPVKLMQEWMELFFNGKPLYEVASVDPAPADPTPEQIIELEKLHILNNQDYNEYVAMKGEWVWHEEGESQAPPVNDILDHVLSRLQSLIVPLSVSTPPPLFPRFTIRACMLGKSYSGKTTCLAKISNALGLYVLSANSLIQDALLAYQQDKQAVSESQKESQKLERNGSPTEQPQREEEEEKSSPLESGPQPHKTSGLLEKEDKEKVKWSLRAQRGAAVEQALRTGKAVPDQLLVDIIVDAIRNIPADSGWILDGFPVDFTQAQMLEKALNRTESDQAETKTHSNSATDKNSPKDPPPPSPALDLVVLLDISDEQVLERAAHQAGELPLYCYNGESIEQERDGRDAPDEKMSMTHVDTHDPASSSGEKSLGRKQIQHRISGFHETWPKLEKWFGDQQNILVKIMADVDEDTLFSNVKIVLMDTMDSVEKGAALGHSRKMSTSSSAEHTRPEMMQNLRSERELIIHHLYNIRENFRQYLQKTDLKQEFVSAWQRDYNSVPDNIREDEETKGELHQRLDDLRERLWDICDKRKEEAEQERAGVIDDGWLDDHTAVLINHYSALMQIEVGRFQDSLCLLRDYYTAMCKTAFPESTRGFTRVPLIDITADDHVELEEPKIPAPALPERLAKSAEEKDSEVEEKKKTKLSPTSELLRQVLHHPDEKLLQEFFQTALSAVRSMVLAETQQREEEEGDEEQKQMEAQRVQTSNSATDNRKAGKKKGAPTPQQEPSPQPVVEKNPEEVKRKAERKRIKQEFTALRLELIKAHALRTVSSLQQKAEQAYRNMEEWLGTRFLSEMNSIDQLTELVRQHIENGVQIHHELVLQSADFCVDGDTLVVASPSPAPRRSPLEQSRNSTLTVQQLHILCTQLRKTAPAGLMCSNELTEVLHELTSPHMGSNVLPEPWMHITPSQVDELVCVLAPDSEMLDWRQFLLSAALPWPFPSQTQLLKTLQRYRAVDTAGTGLITQEQYAQIELWFPSERDLPVPDDPTEPLPYDRLGNLKKFFFSLFASTHSSPLMLDYLSMLLYFCCHPEPAQGFTRALSLVIGHTLHYKHTGPLTQSVPYIEGAGVEECDADEEVESEEAGVSVDDVLRVLSHGDDHVSLRLNRFEPNHRSRDELREELLKVFKELGFKGEEKIPFSTLSQHPFLQDLMEASSQYLLPDIHKIFQAQQTEDLRSFST</sequence>
<dbReference type="InterPro" id="IPR054517">
    <property type="entry name" value="SPEF2_D5"/>
</dbReference>
<dbReference type="Gene3D" id="3.40.50.300">
    <property type="entry name" value="P-loop containing nucleotide triphosphate hydrolases"/>
    <property type="match status" value="1"/>
</dbReference>
<feature type="region of interest" description="Disordered" evidence="2">
    <location>
        <begin position="608"/>
        <end position="657"/>
    </location>
</feature>
<dbReference type="PANTHER" id="PTHR14919:SF0">
    <property type="entry name" value="SPERM FLAGELLAR PROTEIN 2"/>
    <property type="match status" value="1"/>
</dbReference>
<name>A0A8C2B959_CYPCA</name>
<feature type="region of interest" description="Disordered" evidence="2">
    <location>
        <begin position="724"/>
        <end position="755"/>
    </location>
</feature>
<dbReference type="InterPro" id="IPR001715">
    <property type="entry name" value="CH_dom"/>
</dbReference>
<proteinExistence type="predicted"/>
<feature type="compositionally biased region" description="Basic and acidic residues" evidence="2">
    <location>
        <begin position="609"/>
        <end position="618"/>
    </location>
</feature>
<dbReference type="Pfam" id="PF06294">
    <property type="entry name" value="CH_2"/>
    <property type="match status" value="1"/>
</dbReference>